<dbReference type="InterPro" id="IPR056935">
    <property type="entry name" value="Rv0428c-like_C"/>
</dbReference>
<accession>A0A261U119</accession>
<evidence type="ECO:0000313" key="5">
    <source>
        <dbReference type="Proteomes" id="UP000216913"/>
    </source>
</evidence>
<gene>
    <name evidence="4" type="ORF">CAL25_00885</name>
</gene>
<dbReference type="PANTHER" id="PTHR43420:SF44">
    <property type="entry name" value="ACETYLTRANSFERASE YPEA"/>
    <property type="match status" value="1"/>
</dbReference>
<sequence>MQSRPAEPSSAPFAPVMQARDGLLARIEEASLNATAVREQVFYDGWLLRRAPSPARRMRSVNILGLSTRALDERLAYCLGWYARADLPLILRLTSIGPDFELDAALAARGYEGYDPTSVMTAPVTPIASAAQSTDITFQQVPAQQFATEVGRLKGSTPAAVLEHTARLTGLMVDLVPLLACQADGTPVAAALGVIEADLLGIFDVVTLPAQRRRGHGTALLVRLLAEARERGCRHAYLQVEAGNVAARALYARYGFVDSYSYWYRSLPATAQQ</sequence>
<evidence type="ECO:0000313" key="4">
    <source>
        <dbReference type="EMBL" id="OZI55648.1"/>
    </source>
</evidence>
<dbReference type="OrthoDB" id="9805924at2"/>
<comment type="caution">
    <text evidence="4">The sequence shown here is derived from an EMBL/GenBank/DDBJ whole genome shotgun (WGS) entry which is preliminary data.</text>
</comment>
<dbReference type="InterPro" id="IPR050680">
    <property type="entry name" value="YpeA/RimI_acetyltransf"/>
</dbReference>
<keyword evidence="2" id="KW-0012">Acyltransferase</keyword>
<evidence type="ECO:0000256" key="1">
    <source>
        <dbReference type="ARBA" id="ARBA00022679"/>
    </source>
</evidence>
<dbReference type="EMBL" id="NEVP01000001">
    <property type="protein sequence ID" value="OZI55648.1"/>
    <property type="molecule type" value="Genomic_DNA"/>
</dbReference>
<evidence type="ECO:0000256" key="2">
    <source>
        <dbReference type="ARBA" id="ARBA00023315"/>
    </source>
</evidence>
<keyword evidence="1 4" id="KW-0808">Transferase</keyword>
<dbReference type="SUPFAM" id="SSF55729">
    <property type="entry name" value="Acyl-CoA N-acyltransferases (Nat)"/>
    <property type="match status" value="1"/>
</dbReference>
<dbReference type="PANTHER" id="PTHR43420">
    <property type="entry name" value="ACETYLTRANSFERASE"/>
    <property type="match status" value="1"/>
</dbReference>
<proteinExistence type="predicted"/>
<protein>
    <submittedName>
        <fullName evidence="4">GNAT family N-acetyltransferase</fullName>
    </submittedName>
</protein>
<dbReference type="InterPro" id="IPR016181">
    <property type="entry name" value="Acyl_CoA_acyltransferase"/>
</dbReference>
<dbReference type="GO" id="GO:0016747">
    <property type="term" value="F:acyltransferase activity, transferring groups other than amino-acyl groups"/>
    <property type="evidence" value="ECO:0007669"/>
    <property type="project" value="InterPro"/>
</dbReference>
<evidence type="ECO:0000259" key="3">
    <source>
        <dbReference type="PROSITE" id="PS51186"/>
    </source>
</evidence>
<organism evidence="4 5">
    <name type="scientific">Bordetella genomosp. 5</name>
    <dbReference type="NCBI Taxonomy" id="1395608"/>
    <lineage>
        <taxon>Bacteria</taxon>
        <taxon>Pseudomonadati</taxon>
        <taxon>Pseudomonadota</taxon>
        <taxon>Betaproteobacteria</taxon>
        <taxon>Burkholderiales</taxon>
        <taxon>Alcaligenaceae</taxon>
        <taxon>Bordetella</taxon>
    </lineage>
</organism>
<dbReference type="PROSITE" id="PS51186">
    <property type="entry name" value="GNAT"/>
    <property type="match status" value="1"/>
</dbReference>
<keyword evidence="5" id="KW-1185">Reference proteome</keyword>
<dbReference type="Proteomes" id="UP000216913">
    <property type="component" value="Unassembled WGS sequence"/>
</dbReference>
<dbReference type="CDD" id="cd04301">
    <property type="entry name" value="NAT_SF"/>
    <property type="match status" value="1"/>
</dbReference>
<name>A0A261U119_9BORD</name>
<dbReference type="Pfam" id="PF24553">
    <property type="entry name" value="Rv0428c_C"/>
    <property type="match status" value="1"/>
</dbReference>
<dbReference type="InterPro" id="IPR000182">
    <property type="entry name" value="GNAT_dom"/>
</dbReference>
<dbReference type="Gene3D" id="3.40.630.30">
    <property type="match status" value="1"/>
</dbReference>
<dbReference type="AlphaFoldDB" id="A0A261U119"/>
<reference evidence="4 5" key="1">
    <citation type="submission" date="2017-05" db="EMBL/GenBank/DDBJ databases">
        <title>Complete and WGS of Bordetella genogroups.</title>
        <authorList>
            <person name="Spilker T."/>
            <person name="LiPuma J."/>
        </authorList>
    </citation>
    <scope>NUCLEOTIDE SEQUENCE [LARGE SCALE GENOMIC DNA]</scope>
    <source>
        <strain evidence="4 5">AU10456</strain>
    </source>
</reference>
<feature type="domain" description="N-acetyltransferase" evidence="3">
    <location>
        <begin position="119"/>
        <end position="270"/>
    </location>
</feature>